<dbReference type="EMBL" id="JABFDB010000041">
    <property type="protein sequence ID" value="NYZ24492.1"/>
    <property type="molecule type" value="Genomic_DNA"/>
</dbReference>
<reference evidence="1 2" key="1">
    <citation type="submission" date="2020-05" db="EMBL/GenBank/DDBJ databases">
        <title>Azospirillum oleiclasticum sp. nov, a nitrogen-fixing and heavy crude oil-emulsifying bacterium isolated from the crude oil of Yumen Oilfield.</title>
        <authorList>
            <person name="Wu D."/>
            <person name="Cai M."/>
            <person name="Zhang X."/>
        </authorList>
    </citation>
    <scope>NUCLEOTIDE SEQUENCE [LARGE SCALE GENOMIC DNA]</scope>
    <source>
        <strain evidence="1 2">ROY-1-1-2</strain>
    </source>
</reference>
<proteinExistence type="predicted"/>
<evidence type="ECO:0008006" key="3">
    <source>
        <dbReference type="Google" id="ProtNLM"/>
    </source>
</evidence>
<protein>
    <recommendedName>
        <fullName evidence="3">HK97 gp10 family phage protein</fullName>
    </recommendedName>
</protein>
<name>A0ABX2TKD0_9PROT</name>
<evidence type="ECO:0000313" key="1">
    <source>
        <dbReference type="EMBL" id="NYZ24492.1"/>
    </source>
</evidence>
<accession>A0ABX2TKD0</accession>
<comment type="caution">
    <text evidence="1">The sequence shown here is derived from an EMBL/GenBank/DDBJ whole genome shotgun (WGS) entry which is preliminary data.</text>
</comment>
<keyword evidence="2" id="KW-1185">Reference proteome</keyword>
<dbReference type="Proteomes" id="UP000584642">
    <property type="component" value="Unassembled WGS sequence"/>
</dbReference>
<dbReference type="Pfam" id="PF04883">
    <property type="entry name" value="HK97-gp10_like"/>
    <property type="match status" value="1"/>
</dbReference>
<gene>
    <name evidence="1" type="ORF">HND93_32720</name>
</gene>
<organism evidence="1 2">
    <name type="scientific">Azospirillum oleiclasticum</name>
    <dbReference type="NCBI Taxonomy" id="2735135"/>
    <lineage>
        <taxon>Bacteria</taxon>
        <taxon>Pseudomonadati</taxon>
        <taxon>Pseudomonadota</taxon>
        <taxon>Alphaproteobacteria</taxon>
        <taxon>Rhodospirillales</taxon>
        <taxon>Azospirillaceae</taxon>
        <taxon>Azospirillum</taxon>
    </lineage>
</organism>
<dbReference type="RefSeq" id="WP_180286271.1">
    <property type="nucleotide sequence ID" value="NZ_JABFDB010000041.1"/>
</dbReference>
<evidence type="ECO:0000313" key="2">
    <source>
        <dbReference type="Proteomes" id="UP000584642"/>
    </source>
</evidence>
<dbReference type="InterPro" id="IPR010064">
    <property type="entry name" value="HK97-gp10_tail"/>
</dbReference>
<sequence length="168" mass="17557">MSGPAFGLDFDARARAALDAAPAVFLRELAVGVLEGQLLLEREVRERTPTSGAGTLRDSIGALPIELSGERVVGAVGTSLAYAEPVEVGSRPHVPPLEPLADWVRRKLGKTGEEGDAVANAIRWAIAKRGTKGAFMFRDALAAVQPQLESILAAAAQRAIHRVGGAAS</sequence>